<protein>
    <submittedName>
        <fullName evidence="1">Uncharacterized protein</fullName>
    </submittedName>
</protein>
<dbReference type="InterPro" id="IPR008928">
    <property type="entry name" value="6-hairpin_glycosidase_sf"/>
</dbReference>
<evidence type="ECO:0000313" key="2">
    <source>
        <dbReference type="Proteomes" id="UP000010467"/>
    </source>
</evidence>
<dbReference type="STRING" id="937777.Deipe_0062"/>
<dbReference type="GO" id="GO:0005975">
    <property type="term" value="P:carbohydrate metabolic process"/>
    <property type="evidence" value="ECO:0007669"/>
    <property type="project" value="InterPro"/>
</dbReference>
<name>K9ZY53_DEIPD</name>
<dbReference type="eggNOG" id="COG1331">
    <property type="taxonomic scope" value="Bacteria"/>
</dbReference>
<dbReference type="RefSeq" id="WP_015233981.1">
    <property type="nucleotide sequence ID" value="NC_019793.1"/>
</dbReference>
<gene>
    <name evidence="1" type="ordered locus">Deipe_0062</name>
</gene>
<reference evidence="2" key="1">
    <citation type="submission" date="2012-03" db="EMBL/GenBank/DDBJ databases">
        <title>Complete sequence of chromosome of Deinococcus peraridilitoris DSM 19664.</title>
        <authorList>
            <person name="Lucas S."/>
            <person name="Copeland A."/>
            <person name="Lapidus A."/>
            <person name="Glavina del Rio T."/>
            <person name="Dalin E."/>
            <person name="Tice H."/>
            <person name="Bruce D."/>
            <person name="Goodwin L."/>
            <person name="Pitluck S."/>
            <person name="Peters L."/>
            <person name="Mikhailova N."/>
            <person name="Lu M."/>
            <person name="Kyrpides N."/>
            <person name="Mavromatis K."/>
            <person name="Ivanova N."/>
            <person name="Brettin T."/>
            <person name="Detter J.C."/>
            <person name="Han C."/>
            <person name="Larimer F."/>
            <person name="Land M."/>
            <person name="Hauser L."/>
            <person name="Markowitz V."/>
            <person name="Cheng J.-F."/>
            <person name="Hugenholtz P."/>
            <person name="Woyke T."/>
            <person name="Wu D."/>
            <person name="Pukall R."/>
            <person name="Steenblock K."/>
            <person name="Brambilla E."/>
            <person name="Klenk H.-P."/>
            <person name="Eisen J.A."/>
        </authorList>
    </citation>
    <scope>NUCLEOTIDE SEQUENCE [LARGE SCALE GENOMIC DNA]</scope>
    <source>
        <strain evidence="2">DSM 19664 / LMG 22246 / CIP 109416 / KR-200</strain>
    </source>
</reference>
<dbReference type="AlphaFoldDB" id="K9ZY53"/>
<dbReference type="Proteomes" id="UP000010467">
    <property type="component" value="Chromosome"/>
</dbReference>
<dbReference type="SUPFAM" id="SSF48208">
    <property type="entry name" value="Six-hairpin glycosidases"/>
    <property type="match status" value="1"/>
</dbReference>
<proteinExistence type="predicted"/>
<dbReference type="InterPro" id="IPR008930">
    <property type="entry name" value="Terpenoid_cyclase/PrenylTrfase"/>
</dbReference>
<dbReference type="InterPro" id="IPR012341">
    <property type="entry name" value="6hp_glycosidase-like_sf"/>
</dbReference>
<dbReference type="KEGG" id="dpd:Deipe_0062"/>
<evidence type="ECO:0000313" key="1">
    <source>
        <dbReference type="EMBL" id="AFZ65670.1"/>
    </source>
</evidence>
<dbReference type="HOGENOM" id="CLU_028262_0_0_0"/>
<accession>K9ZY53</accession>
<dbReference type="OrthoDB" id="3234570at2"/>
<organism evidence="1 2">
    <name type="scientific">Deinococcus peraridilitoris (strain DSM 19664 / LMG 22246 / CIP 109416 / KR-200)</name>
    <dbReference type="NCBI Taxonomy" id="937777"/>
    <lineage>
        <taxon>Bacteria</taxon>
        <taxon>Thermotogati</taxon>
        <taxon>Deinococcota</taxon>
        <taxon>Deinococci</taxon>
        <taxon>Deinococcales</taxon>
        <taxon>Deinococcaceae</taxon>
        <taxon>Deinococcus</taxon>
    </lineage>
</organism>
<dbReference type="EMBL" id="CP003382">
    <property type="protein sequence ID" value="AFZ65670.1"/>
    <property type="molecule type" value="Genomic_DNA"/>
</dbReference>
<dbReference type="SUPFAM" id="SSF48239">
    <property type="entry name" value="Terpenoid cyclases/Protein prenyltransferases"/>
    <property type="match status" value="1"/>
</dbReference>
<dbReference type="Gene3D" id="1.50.10.10">
    <property type="match status" value="1"/>
</dbReference>
<dbReference type="PATRIC" id="fig|937777.3.peg.66"/>
<keyword evidence="2" id="KW-1185">Reference proteome</keyword>
<sequence>MNDLEVHGGELRIGTHLRSRALVELLFPGAQGDVVRTVPIDVSQRLDDGGWRLRGAAHDFEVTATWALQQGQHCAYTNVELVVRSTAASVQACAVRVRFELTGMGTPTWLIPGAFYKENRLAHCTRIYPRYDPEGGDAQQLVSASWSFRSDRAALPAVFAWTTEGCAALATTEESAVGMTGVGFAGSANERAIWLNFPYREEPVVFLAPDTPGPPERPVFHFQRDAPMTLHFRVYLAGPDLHAYNPLVRELYELERHDHPLNPWMNTREAAELTAHGLFTWHYHPEEALLYETAAFDREGGKADRPNMHVGWVSGAPYAHALLTYGRAHNRPEYTQAAISVLDKISTGVAPAGMFWGEWRHDRGWSHGWTPHKGWIQARTISECTLFMLHALAAEKNLGVQHDHWRWAVQSNLDYVLSIQRADGSFGQYYAAESGEVMEWEGAGGLLWISALLHAARSFDVPSYRAAAVRAGEYYRAFVEDEFIYGAPEDVHLCPTSEDGYNAVMAFVHLYEDTRDERWLKLACRAADWTMTFRWTYNLRFPERSFLKQFAFASRGADQASPSNQHLHNYGLICLPEMLRLWTHTKDAYYLERTRDNLACFLQFVAREDGDFNAYKGMVTERYYNTNCFQSKGMLLTQSHAWSVGAVLYACQAVEGWPGTSTPDDLKVIARAGESV</sequence>